<dbReference type="PROSITE" id="PS00455">
    <property type="entry name" value="AMP_BINDING"/>
    <property type="match status" value="1"/>
</dbReference>
<feature type="domain" description="AMP-dependent synthetase/ligase" evidence="6">
    <location>
        <begin position="25"/>
        <end position="427"/>
    </location>
</feature>
<reference evidence="8" key="1">
    <citation type="submission" date="2018-09" db="EMBL/GenBank/DDBJ databases">
        <authorList>
            <person name="Zhu H."/>
        </authorList>
    </citation>
    <scope>NUCLEOTIDE SEQUENCE [LARGE SCALE GENOMIC DNA]</scope>
    <source>
        <strain evidence="8">K1W22B-1</strain>
    </source>
</reference>
<keyword evidence="2 7" id="KW-0436">Ligase</keyword>
<dbReference type="EMBL" id="QYRP01000002">
    <property type="protein sequence ID" value="RJS44836.1"/>
    <property type="molecule type" value="Genomic_DNA"/>
</dbReference>
<name>A0A3A5H1Y2_9ACTN</name>
<keyword evidence="8" id="KW-1185">Reference proteome</keyword>
<evidence type="ECO:0000256" key="1">
    <source>
        <dbReference type="ARBA" id="ARBA00006432"/>
    </source>
</evidence>
<comment type="caution">
    <text evidence="7">The sequence shown here is derived from an EMBL/GenBank/DDBJ whole genome shotgun (WGS) entry which is preliminary data.</text>
</comment>
<dbReference type="Proteomes" id="UP000276542">
    <property type="component" value="Unassembled WGS sequence"/>
</dbReference>
<evidence type="ECO:0000259" key="6">
    <source>
        <dbReference type="Pfam" id="PF00501"/>
    </source>
</evidence>
<dbReference type="InterPro" id="IPR042099">
    <property type="entry name" value="ANL_N_sf"/>
</dbReference>
<accession>A0A3A5H1Y2</accession>
<sequence length="599" mass="64192">MREFSTPQTVDIPRVGNLTDAVVANARDHASAPVLSRRGGDGWIDVTAADFLAEISAVAKGLIAVGIEPGDRVALLSKTRWEWTVLDYAIWFAGAVTVPIYETSSVEQVGWILADSGARAVVVEGAALQAKVAEVRGDTPDLEHVWSIENGALAELSMLGTGVGDTELERRRTTATPLDLATLIYTSGTTGRPKGCMLTHGNFQTELGVAVSELDRLFQADGASTLLFLPLAHVFARIIQVGCVQARVRLGHSADVKNLVADLGDFQPTFVLAVPRVFEKLFNTASQRAAADGKGKIFERAAETAIAWSQAKDRSQGGRVPARIAARHALFSRLVYGKVREALGGQCAYAISGGAPLGDRLGHFYRGIGVSVLEGYGLTETTAALTVNLPDAQKIGTVGRPLPGTAVRVSDDGELLFRGGTIFAGYWGNEDATREALEADGWLHTGDVGEVDDEGFVRITGRKKEILVTAGGKNVAPAVLEDRLRAHHLISQCMVVGDGQPFIAALVTIDTDSFPTWAEAHGKSADIADLVDDPDLRAEVQKAVDDANKAVSQAESIRKFVILPEDWTEEGGQLTPSLKLKRNVVMREFRHEVTALYAR</sequence>
<dbReference type="InterPro" id="IPR020845">
    <property type="entry name" value="AMP-binding_CS"/>
</dbReference>
<keyword evidence="4" id="KW-0443">Lipid metabolism</keyword>
<evidence type="ECO:0000256" key="4">
    <source>
        <dbReference type="ARBA" id="ARBA00023098"/>
    </source>
</evidence>
<dbReference type="Pfam" id="PF23562">
    <property type="entry name" value="AMP-binding_C_3"/>
    <property type="match status" value="1"/>
</dbReference>
<dbReference type="SUPFAM" id="SSF56801">
    <property type="entry name" value="Acetyl-CoA synthetase-like"/>
    <property type="match status" value="1"/>
</dbReference>
<dbReference type="PANTHER" id="PTHR43272">
    <property type="entry name" value="LONG-CHAIN-FATTY-ACID--COA LIGASE"/>
    <property type="match status" value="1"/>
</dbReference>
<dbReference type="GO" id="GO:0004467">
    <property type="term" value="F:long-chain fatty acid-CoA ligase activity"/>
    <property type="evidence" value="ECO:0007669"/>
    <property type="project" value="TreeGrafter"/>
</dbReference>
<dbReference type="CDD" id="cd05907">
    <property type="entry name" value="VL_LC_FACS_like"/>
    <property type="match status" value="1"/>
</dbReference>
<keyword evidence="3" id="KW-0276">Fatty acid metabolism</keyword>
<organism evidence="7 8">
    <name type="scientific">Nocardioides cavernaquae</name>
    <dbReference type="NCBI Taxonomy" id="2321396"/>
    <lineage>
        <taxon>Bacteria</taxon>
        <taxon>Bacillati</taxon>
        <taxon>Actinomycetota</taxon>
        <taxon>Actinomycetes</taxon>
        <taxon>Propionibacteriales</taxon>
        <taxon>Nocardioidaceae</taxon>
        <taxon>Nocardioides</taxon>
    </lineage>
</organism>
<dbReference type="OrthoDB" id="9803968at2"/>
<dbReference type="Pfam" id="PF00501">
    <property type="entry name" value="AMP-binding"/>
    <property type="match status" value="1"/>
</dbReference>
<dbReference type="AlphaFoldDB" id="A0A3A5H1Y2"/>
<dbReference type="InterPro" id="IPR000873">
    <property type="entry name" value="AMP-dep_synth/lig_dom"/>
</dbReference>
<protein>
    <recommendedName>
        <fullName evidence="5">Acyl-CoA synthetase</fullName>
    </recommendedName>
</protein>
<dbReference type="RefSeq" id="WP_120058616.1">
    <property type="nucleotide sequence ID" value="NZ_QYRP01000002.1"/>
</dbReference>
<dbReference type="Gene3D" id="3.40.50.12780">
    <property type="entry name" value="N-terminal domain of ligase-like"/>
    <property type="match status" value="2"/>
</dbReference>
<comment type="similarity">
    <text evidence="1">Belongs to the ATP-dependent AMP-binding enzyme family.</text>
</comment>
<evidence type="ECO:0000313" key="8">
    <source>
        <dbReference type="Proteomes" id="UP000276542"/>
    </source>
</evidence>
<dbReference type="PANTHER" id="PTHR43272:SF32">
    <property type="entry name" value="AMP-DEPENDENT SYNTHETASE_LIGASE DOMAIN-CONTAINING PROTEIN"/>
    <property type="match status" value="1"/>
</dbReference>
<proteinExistence type="inferred from homology"/>
<evidence type="ECO:0000256" key="3">
    <source>
        <dbReference type="ARBA" id="ARBA00022832"/>
    </source>
</evidence>
<dbReference type="GO" id="GO:0016020">
    <property type="term" value="C:membrane"/>
    <property type="evidence" value="ECO:0007669"/>
    <property type="project" value="TreeGrafter"/>
</dbReference>
<evidence type="ECO:0000256" key="5">
    <source>
        <dbReference type="ARBA" id="ARBA00032875"/>
    </source>
</evidence>
<evidence type="ECO:0000313" key="7">
    <source>
        <dbReference type="EMBL" id="RJS44836.1"/>
    </source>
</evidence>
<gene>
    <name evidence="7" type="ORF">D4739_00310</name>
</gene>
<evidence type="ECO:0000256" key="2">
    <source>
        <dbReference type="ARBA" id="ARBA00022598"/>
    </source>
</evidence>